<name>A0A6M8SLF8_9NEIS</name>
<evidence type="ECO:0000313" key="2">
    <source>
        <dbReference type="EMBL" id="QKJ65995.1"/>
    </source>
</evidence>
<dbReference type="InterPro" id="IPR013978">
    <property type="entry name" value="MEKHLA"/>
</dbReference>
<dbReference type="KEGG" id="dee:HQN60_04300"/>
<dbReference type="Proteomes" id="UP000504844">
    <property type="component" value="Chromosome"/>
</dbReference>
<dbReference type="Gene3D" id="3.30.450.20">
    <property type="entry name" value="PAS domain"/>
    <property type="match status" value="1"/>
</dbReference>
<accession>A0A6M8SLF8</accession>
<dbReference type="RefSeq" id="WP_173532499.1">
    <property type="nucleotide sequence ID" value="NZ_CP054143.1"/>
</dbReference>
<gene>
    <name evidence="2" type="ORF">HQN60_04300</name>
</gene>
<evidence type="ECO:0000313" key="3">
    <source>
        <dbReference type="Proteomes" id="UP000504844"/>
    </source>
</evidence>
<dbReference type="AlphaFoldDB" id="A0A6M8SLF8"/>
<dbReference type="Pfam" id="PF08670">
    <property type="entry name" value="MEKHLA"/>
    <property type="match status" value="1"/>
</dbReference>
<dbReference type="EMBL" id="CP054143">
    <property type="protein sequence ID" value="QKJ65995.1"/>
    <property type="molecule type" value="Genomic_DNA"/>
</dbReference>
<protein>
    <submittedName>
        <fullName evidence="2">MEKHLA domain-containing protein</fullName>
    </submittedName>
</protein>
<keyword evidence="3" id="KW-1185">Reference proteome</keyword>
<reference evidence="2 3" key="1">
    <citation type="submission" date="2020-05" db="EMBL/GenBank/DDBJ databases">
        <title>Complete genome sequence of Deefgea sp. D17.</title>
        <authorList>
            <person name="Bae J.-W."/>
            <person name="Han J.E."/>
        </authorList>
    </citation>
    <scope>NUCLEOTIDE SEQUENCE [LARGE SCALE GENOMIC DNA]</scope>
    <source>
        <strain evidence="2 3">D17</strain>
    </source>
</reference>
<organism evidence="2 3">
    <name type="scientific">Deefgea piscis</name>
    <dbReference type="NCBI Taxonomy" id="2739061"/>
    <lineage>
        <taxon>Bacteria</taxon>
        <taxon>Pseudomonadati</taxon>
        <taxon>Pseudomonadota</taxon>
        <taxon>Betaproteobacteria</taxon>
        <taxon>Neisseriales</taxon>
        <taxon>Chitinibacteraceae</taxon>
        <taxon>Deefgea</taxon>
    </lineage>
</organism>
<dbReference type="SUPFAM" id="SSF55785">
    <property type="entry name" value="PYP-like sensor domain (PAS domain)"/>
    <property type="match status" value="1"/>
</dbReference>
<sequence length="167" mass="18621">MSSLALIQLLLSSYRQLLGHDLVPATVDLIDAAAWLQHEAPFCVLAHDASTDPRFIFANDSAHRCFDYPDGQLLGLPSRLSAATPDQQEREQLLNAVREHGYACGYRGLRIAKTGRRFWIEDVTVWNLIDEMGVRHGQAATYRRWRDAPDSAATSVATLSQSQDSPQ</sequence>
<dbReference type="InterPro" id="IPR035965">
    <property type="entry name" value="PAS-like_dom_sf"/>
</dbReference>
<evidence type="ECO:0000259" key="1">
    <source>
        <dbReference type="Pfam" id="PF08670"/>
    </source>
</evidence>
<proteinExistence type="predicted"/>
<feature type="domain" description="MEKHLA" evidence="1">
    <location>
        <begin position="5"/>
        <end position="146"/>
    </location>
</feature>